<sequence length="81" mass="8996">MRRKGKPSNANDFPTLIDLAVAVVVCGGSTSSNIQKAILVEVIELRRNALQVIPSIRRLIFVERCFKRENGPACGVVLFWL</sequence>
<reference evidence="1" key="1">
    <citation type="journal article" date="2022" name="Int. J. Mol. Sci.">
        <title>Draft Genome of Tanacetum Coccineum: Genomic Comparison of Closely Related Tanacetum-Family Plants.</title>
        <authorList>
            <person name="Yamashiro T."/>
            <person name="Shiraishi A."/>
            <person name="Nakayama K."/>
            <person name="Satake H."/>
        </authorList>
    </citation>
    <scope>NUCLEOTIDE SEQUENCE</scope>
</reference>
<accession>A0ABQ4X999</accession>
<name>A0ABQ4X999_9ASTR</name>
<organism evidence="1 2">
    <name type="scientific">Tanacetum coccineum</name>
    <dbReference type="NCBI Taxonomy" id="301880"/>
    <lineage>
        <taxon>Eukaryota</taxon>
        <taxon>Viridiplantae</taxon>
        <taxon>Streptophyta</taxon>
        <taxon>Embryophyta</taxon>
        <taxon>Tracheophyta</taxon>
        <taxon>Spermatophyta</taxon>
        <taxon>Magnoliopsida</taxon>
        <taxon>eudicotyledons</taxon>
        <taxon>Gunneridae</taxon>
        <taxon>Pentapetalae</taxon>
        <taxon>asterids</taxon>
        <taxon>campanulids</taxon>
        <taxon>Asterales</taxon>
        <taxon>Asteraceae</taxon>
        <taxon>Asteroideae</taxon>
        <taxon>Anthemideae</taxon>
        <taxon>Anthemidinae</taxon>
        <taxon>Tanacetum</taxon>
    </lineage>
</organism>
<comment type="caution">
    <text evidence="1">The sequence shown here is derived from an EMBL/GenBank/DDBJ whole genome shotgun (WGS) entry which is preliminary data.</text>
</comment>
<gene>
    <name evidence="1" type="ORF">Tco_0656583</name>
</gene>
<evidence type="ECO:0008006" key="3">
    <source>
        <dbReference type="Google" id="ProtNLM"/>
    </source>
</evidence>
<dbReference type="EMBL" id="BQNB010009317">
    <property type="protein sequence ID" value="GJS61799.1"/>
    <property type="molecule type" value="Genomic_DNA"/>
</dbReference>
<dbReference type="Proteomes" id="UP001151760">
    <property type="component" value="Unassembled WGS sequence"/>
</dbReference>
<evidence type="ECO:0000313" key="2">
    <source>
        <dbReference type="Proteomes" id="UP001151760"/>
    </source>
</evidence>
<proteinExistence type="predicted"/>
<protein>
    <recommendedName>
        <fullName evidence="3">Cytochrome P450</fullName>
    </recommendedName>
</protein>
<evidence type="ECO:0000313" key="1">
    <source>
        <dbReference type="EMBL" id="GJS61799.1"/>
    </source>
</evidence>
<reference evidence="1" key="2">
    <citation type="submission" date="2022-01" db="EMBL/GenBank/DDBJ databases">
        <authorList>
            <person name="Yamashiro T."/>
            <person name="Shiraishi A."/>
            <person name="Satake H."/>
            <person name="Nakayama K."/>
        </authorList>
    </citation>
    <scope>NUCLEOTIDE SEQUENCE</scope>
</reference>
<keyword evidence="2" id="KW-1185">Reference proteome</keyword>